<dbReference type="Gene3D" id="3.30.710.10">
    <property type="entry name" value="Potassium Channel Kv1.1, Chain A"/>
    <property type="match status" value="1"/>
</dbReference>
<dbReference type="OrthoDB" id="10311247at2759"/>
<evidence type="ECO:0000256" key="1">
    <source>
        <dbReference type="ARBA" id="ARBA00022441"/>
    </source>
</evidence>
<organism evidence="4 5">
    <name type="scientific">Mytilus coruscus</name>
    <name type="common">Sea mussel</name>
    <dbReference type="NCBI Taxonomy" id="42192"/>
    <lineage>
        <taxon>Eukaryota</taxon>
        <taxon>Metazoa</taxon>
        <taxon>Spiralia</taxon>
        <taxon>Lophotrochozoa</taxon>
        <taxon>Mollusca</taxon>
        <taxon>Bivalvia</taxon>
        <taxon>Autobranchia</taxon>
        <taxon>Pteriomorphia</taxon>
        <taxon>Mytilida</taxon>
        <taxon>Mytiloidea</taxon>
        <taxon>Mytilidae</taxon>
        <taxon>Mytilinae</taxon>
        <taxon>Mytilus</taxon>
    </lineage>
</organism>
<feature type="coiled-coil region" evidence="3">
    <location>
        <begin position="229"/>
        <end position="256"/>
    </location>
</feature>
<dbReference type="Proteomes" id="UP000507470">
    <property type="component" value="Unassembled WGS sequence"/>
</dbReference>
<dbReference type="Gene3D" id="2.120.10.80">
    <property type="entry name" value="Kelch-type beta propeller"/>
    <property type="match status" value="1"/>
</dbReference>
<keyword evidence="3" id="KW-0175">Coiled coil</keyword>
<dbReference type="InterPro" id="IPR011333">
    <property type="entry name" value="SKP1/BTB/POZ_sf"/>
</dbReference>
<keyword evidence="2" id="KW-0677">Repeat</keyword>
<keyword evidence="1" id="KW-0880">Kelch repeat</keyword>
<name>A0A6J8BB29_MYTCO</name>
<reference evidence="4 5" key="1">
    <citation type="submission" date="2020-06" db="EMBL/GenBank/DDBJ databases">
        <authorList>
            <person name="Li R."/>
            <person name="Bekaert M."/>
        </authorList>
    </citation>
    <scope>NUCLEOTIDE SEQUENCE [LARGE SCALE GENOMIC DNA]</scope>
    <source>
        <strain evidence="5">wild</strain>
    </source>
</reference>
<dbReference type="EMBL" id="CACVKT020002993">
    <property type="protein sequence ID" value="CAC5381115.1"/>
    <property type="molecule type" value="Genomic_DNA"/>
</dbReference>
<dbReference type="PANTHER" id="PTHR45632:SF3">
    <property type="entry name" value="KELCH-LIKE PROTEIN 32"/>
    <property type="match status" value="1"/>
</dbReference>
<evidence type="ECO:0000313" key="5">
    <source>
        <dbReference type="Proteomes" id="UP000507470"/>
    </source>
</evidence>
<evidence type="ECO:0000256" key="3">
    <source>
        <dbReference type="SAM" id="Coils"/>
    </source>
</evidence>
<dbReference type="SUPFAM" id="SSF117281">
    <property type="entry name" value="Kelch motif"/>
    <property type="match status" value="1"/>
</dbReference>
<keyword evidence="5" id="KW-1185">Reference proteome</keyword>
<dbReference type="PANTHER" id="PTHR45632">
    <property type="entry name" value="LD33804P"/>
    <property type="match status" value="1"/>
</dbReference>
<dbReference type="AlphaFoldDB" id="A0A6J8BB29"/>
<accession>A0A6J8BB29</accession>
<gene>
    <name evidence="4" type="ORF">MCOR_17026</name>
</gene>
<sequence length="775" mass="88937">MGNEKDNFFRFICLITEVVADVLRYRLKQSYRNSNLQIFLKDTNVLHTIFHLFFPAHSCCWRGCRTQLGNVFSKKQWDILYDSDLARCCKPNQKDPNKICMCCVTSKNVDESDLDLSLLSLILINCCNLMPNEKEAIQKIREMKNDHISHNPNCSLSNLDFESLMNTLGYSIKHLDSTNIYLNRYENVLNRPMDESLMQKYFVYCAESTKIVHLESEIKVVNASIHRGNENIIQAIQDLKSDFERHQRDANMTEGELPTSPKEPNNHYIEQEQSARRVQDALNNLPPNIIQGGHQLQTICSGPENFKDRCTCSYSYSDEAITNEIGDHQINIAEYVQSLSDKRVRKQLAKALSTDEPNDSLDIENMDHYLFVAKRSNLRNTLKCCENKLISNLSALNCVAYYKLAEKYELSHLQVEALGNIKKTQKSDQFSIFTNQNNNCSIKGCELCNRHCDKSSRGSLESSRTKNYNEYYSLFTVCSCGSKRTITTIVYDSNMRNRCYRDIKKGNKISKLFQCCCIQGDENVPPIIYWSFGSSVYQYDPLLNKCKKRASLNCKRAKFNMISHGKQCYVIGGVYMSRKVLAIEEYNTKKNSWKKVAYLPGEAYPINPTCVAYNDLIYVFSAILDIEDEIKPSATAVYVFHLSTKIVKKLAEIPLSFNQMKTCVVGSFIYIASDEKRFIRFSPSQGSYFSLPDQMQECKDFGMFTKERSIVLAGGYCGERKCKDIHVFCSDSGHWETLSEKLPDNMAIYGACELKIPNSAGTIVPFYETNLFEKR</sequence>
<dbReference type="InterPro" id="IPR015915">
    <property type="entry name" value="Kelch-typ_b-propeller"/>
</dbReference>
<protein>
    <submittedName>
        <fullName evidence="4">Uncharacterized protein</fullName>
    </submittedName>
</protein>
<evidence type="ECO:0000256" key="2">
    <source>
        <dbReference type="ARBA" id="ARBA00022737"/>
    </source>
</evidence>
<evidence type="ECO:0000313" key="4">
    <source>
        <dbReference type="EMBL" id="CAC5381115.1"/>
    </source>
</evidence>
<proteinExistence type="predicted"/>